<protein>
    <submittedName>
        <fullName evidence="1">Uncharacterized protein</fullName>
    </submittedName>
</protein>
<proteinExistence type="predicted"/>
<dbReference type="Proteomes" id="UP000634136">
    <property type="component" value="Unassembled WGS sequence"/>
</dbReference>
<evidence type="ECO:0000313" key="2">
    <source>
        <dbReference type="Proteomes" id="UP000634136"/>
    </source>
</evidence>
<organism evidence="1 2">
    <name type="scientific">Senna tora</name>
    <dbReference type="NCBI Taxonomy" id="362788"/>
    <lineage>
        <taxon>Eukaryota</taxon>
        <taxon>Viridiplantae</taxon>
        <taxon>Streptophyta</taxon>
        <taxon>Embryophyta</taxon>
        <taxon>Tracheophyta</taxon>
        <taxon>Spermatophyta</taxon>
        <taxon>Magnoliopsida</taxon>
        <taxon>eudicotyledons</taxon>
        <taxon>Gunneridae</taxon>
        <taxon>Pentapetalae</taxon>
        <taxon>rosids</taxon>
        <taxon>fabids</taxon>
        <taxon>Fabales</taxon>
        <taxon>Fabaceae</taxon>
        <taxon>Caesalpinioideae</taxon>
        <taxon>Cassia clade</taxon>
        <taxon>Senna</taxon>
    </lineage>
</organism>
<reference evidence="1" key="1">
    <citation type="submission" date="2020-09" db="EMBL/GenBank/DDBJ databases">
        <title>Genome-Enabled Discovery of Anthraquinone Biosynthesis in Senna tora.</title>
        <authorList>
            <person name="Kang S.-H."/>
            <person name="Pandey R.P."/>
            <person name="Lee C.-M."/>
            <person name="Sim J.-S."/>
            <person name="Jeong J.-T."/>
            <person name="Choi B.-S."/>
            <person name="Jung M."/>
            <person name="Ginzburg D."/>
            <person name="Zhao K."/>
            <person name="Won S.Y."/>
            <person name="Oh T.-J."/>
            <person name="Yu Y."/>
            <person name="Kim N.-H."/>
            <person name="Lee O.R."/>
            <person name="Lee T.-H."/>
            <person name="Bashyal P."/>
            <person name="Kim T.-S."/>
            <person name="Lee W.-H."/>
            <person name="Kawkins C."/>
            <person name="Kim C.-K."/>
            <person name="Kim J.S."/>
            <person name="Ahn B.O."/>
            <person name="Rhee S.Y."/>
            <person name="Sohng J.K."/>
        </authorList>
    </citation>
    <scope>NUCLEOTIDE SEQUENCE</scope>
    <source>
        <tissue evidence="1">Leaf</tissue>
    </source>
</reference>
<accession>A0A834TYS9</accession>
<comment type="caution">
    <text evidence="1">The sequence shown here is derived from an EMBL/GenBank/DDBJ whole genome shotgun (WGS) entry which is preliminary data.</text>
</comment>
<dbReference type="EMBL" id="JAAIUW010000006">
    <property type="protein sequence ID" value="KAF7828610.1"/>
    <property type="molecule type" value="Genomic_DNA"/>
</dbReference>
<sequence>MCRIGLHKTKIIYRTKIFNGGIDEKAGMYEKQGGKVIASLTHDSIKTQANHG</sequence>
<keyword evidence="2" id="KW-1185">Reference proteome</keyword>
<name>A0A834TYS9_9FABA</name>
<evidence type="ECO:0000313" key="1">
    <source>
        <dbReference type="EMBL" id="KAF7828610.1"/>
    </source>
</evidence>
<dbReference type="AlphaFoldDB" id="A0A834TYS9"/>
<gene>
    <name evidence="1" type="ORF">G2W53_019774</name>
</gene>